<feature type="domain" description="YdbS-like PH" evidence="3">
    <location>
        <begin position="487"/>
        <end position="562"/>
    </location>
</feature>
<feature type="region of interest" description="Disordered" evidence="1">
    <location>
        <begin position="561"/>
        <end position="582"/>
    </location>
</feature>
<feature type="transmembrane region" description="Helical" evidence="2">
    <location>
        <begin position="198"/>
        <end position="220"/>
    </location>
</feature>
<gene>
    <name evidence="4" type="ORF">GCM10023257_28940</name>
</gene>
<accession>A0ABP9I3Q3</accession>
<keyword evidence="2" id="KW-0812">Transmembrane</keyword>
<feature type="compositionally biased region" description="Pro residues" evidence="1">
    <location>
        <begin position="38"/>
        <end position="51"/>
    </location>
</feature>
<dbReference type="Pfam" id="PF03703">
    <property type="entry name" value="bPH_2"/>
    <property type="match status" value="3"/>
</dbReference>
<evidence type="ECO:0000259" key="3">
    <source>
        <dbReference type="Pfam" id="PF03703"/>
    </source>
</evidence>
<comment type="caution">
    <text evidence="4">The sequence shown here is derived from an EMBL/GenBank/DDBJ whole genome shotgun (WGS) entry which is preliminary data.</text>
</comment>
<evidence type="ECO:0000256" key="1">
    <source>
        <dbReference type="SAM" id="MobiDB-lite"/>
    </source>
</evidence>
<proteinExistence type="predicted"/>
<dbReference type="Proteomes" id="UP001500610">
    <property type="component" value="Unassembled WGS sequence"/>
</dbReference>
<organism evidence="4 5">
    <name type="scientific">Streptomyces hyderabadensis</name>
    <dbReference type="NCBI Taxonomy" id="598549"/>
    <lineage>
        <taxon>Bacteria</taxon>
        <taxon>Bacillati</taxon>
        <taxon>Actinomycetota</taxon>
        <taxon>Actinomycetes</taxon>
        <taxon>Kitasatosporales</taxon>
        <taxon>Streptomycetaceae</taxon>
        <taxon>Streptomyces</taxon>
    </lineage>
</organism>
<dbReference type="EMBL" id="BAABIV010000011">
    <property type="protein sequence ID" value="GAA4987250.1"/>
    <property type="molecule type" value="Genomic_DNA"/>
</dbReference>
<keyword evidence="2" id="KW-1133">Transmembrane helix</keyword>
<feature type="domain" description="YdbS-like PH" evidence="3">
    <location>
        <begin position="217"/>
        <end position="294"/>
    </location>
</feature>
<feature type="domain" description="YdbS-like PH" evidence="3">
    <location>
        <begin position="388"/>
        <end position="457"/>
    </location>
</feature>
<feature type="compositionally biased region" description="Gly residues" evidence="1">
    <location>
        <begin position="1"/>
        <end position="10"/>
    </location>
</feature>
<dbReference type="InterPro" id="IPR005182">
    <property type="entry name" value="YdbS-like_PH"/>
</dbReference>
<reference evidence="5" key="1">
    <citation type="journal article" date="2019" name="Int. J. Syst. Evol. Microbiol.">
        <title>The Global Catalogue of Microorganisms (GCM) 10K type strain sequencing project: providing services to taxonomists for standard genome sequencing and annotation.</title>
        <authorList>
            <consortium name="The Broad Institute Genomics Platform"/>
            <consortium name="The Broad Institute Genome Sequencing Center for Infectious Disease"/>
            <person name="Wu L."/>
            <person name="Ma J."/>
        </authorList>
    </citation>
    <scope>NUCLEOTIDE SEQUENCE [LARGE SCALE GENOMIC DNA]</scope>
    <source>
        <strain evidence="5">JCM 17657</strain>
    </source>
</reference>
<protein>
    <recommendedName>
        <fullName evidence="3">YdbS-like PH domain-containing protein</fullName>
    </recommendedName>
</protein>
<name>A0ABP9I3Q3_9ACTN</name>
<evidence type="ECO:0000256" key="2">
    <source>
        <dbReference type="SAM" id="Phobius"/>
    </source>
</evidence>
<feature type="compositionally biased region" description="Low complexity" evidence="1">
    <location>
        <begin position="52"/>
        <end position="82"/>
    </location>
</feature>
<evidence type="ECO:0000313" key="4">
    <source>
        <dbReference type="EMBL" id="GAA4987250.1"/>
    </source>
</evidence>
<sequence>MTGPGAGEGTTGRAADAGRSVPRSPAAPGDAAREKPNHTPPEPPAPTPAPATHPTGPGPATHSTGPEPTTVPPDGDTTGPQPATAPPDGNTTGAGPDQAPVPGDGAKGPTDGAKGPTGGGTGHPSPARPAGTSSGTPGTPQHEPDASPASADGVVERRLHPVTPLRRAWAPVAVLVGWAVHDPDQAQRQLTRLTTTHLLIGLAVLIPAAALYGFLTWWFTHYAVTGTELRIRTGLLFRRTAHIRLERIQAIDVTQPLLARVAGVAKLKLDVIGTGKKDELAFLGADEARALRAELLARAAGFAPETAHEVGEAPARQLLRVPPGVLAVSLLLTGATWGTLLAAAVVPTLLWLATHNLWTVLATALPLVGAAGASSAGRFVGEYDWTVAESPDGLRIDHGLLDRAHETVPPGRVQTVRLVQPLLWRRRRWVRVELDVAGSSNSVLLPVAPREIAESVVARVLPGVTVPTAAELSRPPRRAARCRPLWWRGHGLAVTDAVFASRHGLLRRSLALVPHAKVQSVRLTQGPWRRALRLADVHVDTGANKTVAARLRDAHEAAELLRSQAERSRTGRRDAPPDRWMA</sequence>
<feature type="region of interest" description="Disordered" evidence="1">
    <location>
        <begin position="1"/>
        <end position="152"/>
    </location>
</feature>
<dbReference type="PANTHER" id="PTHR34473:SF2">
    <property type="entry name" value="UPF0699 TRANSMEMBRANE PROTEIN YDBT"/>
    <property type="match status" value="1"/>
</dbReference>
<keyword evidence="5" id="KW-1185">Reference proteome</keyword>
<evidence type="ECO:0000313" key="5">
    <source>
        <dbReference type="Proteomes" id="UP001500610"/>
    </source>
</evidence>
<dbReference type="PANTHER" id="PTHR34473">
    <property type="entry name" value="UPF0699 TRANSMEMBRANE PROTEIN YDBS"/>
    <property type="match status" value="1"/>
</dbReference>
<keyword evidence="2" id="KW-0472">Membrane</keyword>